<keyword evidence="8" id="KW-0249">Electron transport</keyword>
<keyword evidence="11 13" id="KW-0472">Membrane</keyword>
<dbReference type="RefSeq" id="WP_275685475.1">
    <property type="nucleotide sequence ID" value="NZ_JAJLJH010000014.1"/>
</dbReference>
<accession>A0A9X1YNR1</accession>
<comment type="subcellular location">
    <subcellularLocation>
        <location evidence="2">Cell membrane</location>
        <topology evidence="2">Multi-pass membrane protein</topology>
    </subcellularLocation>
</comment>
<keyword evidence="5" id="KW-0349">Heme</keyword>
<feature type="domain" description="Cytochrome b561 bacterial/Ni-hydrogenase" evidence="14">
    <location>
        <begin position="10"/>
        <end position="179"/>
    </location>
</feature>
<evidence type="ECO:0000256" key="10">
    <source>
        <dbReference type="ARBA" id="ARBA00023004"/>
    </source>
</evidence>
<comment type="cofactor">
    <cofactor evidence="1">
        <name>heme b</name>
        <dbReference type="ChEBI" id="CHEBI:60344"/>
    </cofactor>
</comment>
<evidence type="ECO:0000256" key="9">
    <source>
        <dbReference type="ARBA" id="ARBA00022989"/>
    </source>
</evidence>
<comment type="similarity">
    <text evidence="12">Belongs to the cytochrome b561 family.</text>
</comment>
<dbReference type="EMBL" id="JAJLJH010000014">
    <property type="protein sequence ID" value="MCK9689426.1"/>
    <property type="molecule type" value="Genomic_DNA"/>
</dbReference>
<feature type="transmembrane region" description="Helical" evidence="13">
    <location>
        <begin position="16"/>
        <end position="38"/>
    </location>
</feature>
<evidence type="ECO:0000256" key="2">
    <source>
        <dbReference type="ARBA" id="ARBA00004651"/>
    </source>
</evidence>
<comment type="caution">
    <text evidence="15">The sequence shown here is derived from an EMBL/GenBank/DDBJ whole genome shotgun (WGS) entry which is preliminary data.</text>
</comment>
<evidence type="ECO:0000256" key="7">
    <source>
        <dbReference type="ARBA" id="ARBA00022723"/>
    </source>
</evidence>
<dbReference type="GO" id="GO:0020037">
    <property type="term" value="F:heme binding"/>
    <property type="evidence" value="ECO:0007669"/>
    <property type="project" value="TreeGrafter"/>
</dbReference>
<evidence type="ECO:0000259" key="14">
    <source>
        <dbReference type="Pfam" id="PF01292"/>
    </source>
</evidence>
<evidence type="ECO:0000256" key="8">
    <source>
        <dbReference type="ARBA" id="ARBA00022982"/>
    </source>
</evidence>
<proteinExistence type="inferred from homology"/>
<keyword evidence="3" id="KW-0813">Transport</keyword>
<reference evidence="15" key="1">
    <citation type="submission" date="2021-11" db="EMBL/GenBank/DDBJ databases">
        <title>BS-T2-15 a new species belonging to the Comamonadaceae family isolated from the soil of a French oak forest.</title>
        <authorList>
            <person name="Mieszkin S."/>
            <person name="Alain K."/>
        </authorList>
    </citation>
    <scope>NUCLEOTIDE SEQUENCE</scope>
    <source>
        <strain evidence="15">BS-T2-15</strain>
    </source>
</reference>
<keyword evidence="10" id="KW-0408">Iron</keyword>
<evidence type="ECO:0000256" key="13">
    <source>
        <dbReference type="SAM" id="Phobius"/>
    </source>
</evidence>
<dbReference type="InterPro" id="IPR016174">
    <property type="entry name" value="Di-haem_cyt_TM"/>
</dbReference>
<feature type="transmembrane region" description="Helical" evidence="13">
    <location>
        <begin position="143"/>
        <end position="161"/>
    </location>
</feature>
<dbReference type="PANTHER" id="PTHR30529:SF1">
    <property type="entry name" value="CYTOCHROME B561 HOMOLOG 2"/>
    <property type="match status" value="1"/>
</dbReference>
<dbReference type="PANTHER" id="PTHR30529">
    <property type="entry name" value="CYTOCHROME B561"/>
    <property type="match status" value="1"/>
</dbReference>
<dbReference type="InterPro" id="IPR052168">
    <property type="entry name" value="Cytochrome_b561_oxidase"/>
</dbReference>
<name>A0A9X1YNR1_9BURK</name>
<evidence type="ECO:0000256" key="4">
    <source>
        <dbReference type="ARBA" id="ARBA00022475"/>
    </source>
</evidence>
<evidence type="ECO:0000313" key="16">
    <source>
        <dbReference type="Proteomes" id="UP001139353"/>
    </source>
</evidence>
<dbReference type="GO" id="GO:0005886">
    <property type="term" value="C:plasma membrane"/>
    <property type="evidence" value="ECO:0007669"/>
    <property type="project" value="UniProtKB-SubCell"/>
</dbReference>
<dbReference type="GO" id="GO:0046872">
    <property type="term" value="F:metal ion binding"/>
    <property type="evidence" value="ECO:0007669"/>
    <property type="project" value="UniProtKB-KW"/>
</dbReference>
<organism evidence="15 16">
    <name type="scientific">Scleromatobacter humisilvae</name>
    <dbReference type="NCBI Taxonomy" id="2897159"/>
    <lineage>
        <taxon>Bacteria</taxon>
        <taxon>Pseudomonadati</taxon>
        <taxon>Pseudomonadota</taxon>
        <taxon>Betaproteobacteria</taxon>
        <taxon>Burkholderiales</taxon>
        <taxon>Sphaerotilaceae</taxon>
        <taxon>Scleromatobacter</taxon>
    </lineage>
</organism>
<evidence type="ECO:0000256" key="1">
    <source>
        <dbReference type="ARBA" id="ARBA00001970"/>
    </source>
</evidence>
<evidence type="ECO:0000256" key="11">
    <source>
        <dbReference type="ARBA" id="ARBA00023136"/>
    </source>
</evidence>
<keyword evidence="9 13" id="KW-1133">Transmembrane helix</keyword>
<evidence type="ECO:0000313" key="15">
    <source>
        <dbReference type="EMBL" id="MCK9689426.1"/>
    </source>
</evidence>
<dbReference type="GO" id="GO:0022904">
    <property type="term" value="P:respiratory electron transport chain"/>
    <property type="evidence" value="ECO:0007669"/>
    <property type="project" value="InterPro"/>
</dbReference>
<keyword evidence="6 13" id="KW-0812">Transmembrane</keyword>
<dbReference type="InterPro" id="IPR011577">
    <property type="entry name" value="Cyt_b561_bac/Ni-Hgenase"/>
</dbReference>
<dbReference type="Proteomes" id="UP001139353">
    <property type="component" value="Unassembled WGS sequence"/>
</dbReference>
<feature type="transmembrane region" description="Helical" evidence="13">
    <location>
        <begin position="87"/>
        <end position="105"/>
    </location>
</feature>
<keyword evidence="16" id="KW-1185">Reference proteome</keyword>
<dbReference type="GO" id="GO:0009055">
    <property type="term" value="F:electron transfer activity"/>
    <property type="evidence" value="ECO:0007669"/>
    <property type="project" value="InterPro"/>
</dbReference>
<sequence>MQARDNGLGFSPITIVLHWVAAFVVVSLVLLQLVIVNADDALSLVEFKQLRNTLGLLLGLMSCYRFWARLSSFHPLPLGTPNPVELIVSRVVAISLTLACVLLPIDAWLSMSASGEAVELVGGYVLPAPLAEDAGVRRVLDSLFVIGLVPFLGGLALHVFGACKSHFILKNDSLRRMLGKHVEL</sequence>
<dbReference type="AlphaFoldDB" id="A0A9X1YNR1"/>
<dbReference type="Pfam" id="PF01292">
    <property type="entry name" value="Ni_hydr_CYTB"/>
    <property type="match status" value="1"/>
</dbReference>
<keyword evidence="4" id="KW-1003">Cell membrane</keyword>
<evidence type="ECO:0000256" key="5">
    <source>
        <dbReference type="ARBA" id="ARBA00022617"/>
    </source>
</evidence>
<protein>
    <submittedName>
        <fullName evidence="15">Cytochrome b/b6 domain-containing protein</fullName>
    </submittedName>
</protein>
<dbReference type="SUPFAM" id="SSF81342">
    <property type="entry name" value="Transmembrane di-heme cytochromes"/>
    <property type="match status" value="1"/>
</dbReference>
<evidence type="ECO:0000256" key="12">
    <source>
        <dbReference type="ARBA" id="ARBA00037975"/>
    </source>
</evidence>
<feature type="transmembrane region" description="Helical" evidence="13">
    <location>
        <begin position="50"/>
        <end position="67"/>
    </location>
</feature>
<keyword evidence="7" id="KW-0479">Metal-binding</keyword>
<evidence type="ECO:0000256" key="6">
    <source>
        <dbReference type="ARBA" id="ARBA00022692"/>
    </source>
</evidence>
<gene>
    <name evidence="15" type="ORF">LPC04_27220</name>
</gene>
<evidence type="ECO:0000256" key="3">
    <source>
        <dbReference type="ARBA" id="ARBA00022448"/>
    </source>
</evidence>